<keyword evidence="3" id="KW-0614">Plasmid</keyword>
<dbReference type="PROSITE" id="PS51257">
    <property type="entry name" value="PROKAR_LIPOPROTEIN"/>
    <property type="match status" value="1"/>
</dbReference>
<feature type="chain" id="PRO_5043347492" description="F5/8 type C domain-containing protein" evidence="1">
    <location>
        <begin position="25"/>
        <end position="652"/>
    </location>
</feature>
<evidence type="ECO:0000259" key="2">
    <source>
        <dbReference type="PROSITE" id="PS50022"/>
    </source>
</evidence>
<organism evidence="3 4">
    <name type="scientific">Fulvitalea axinellae</name>
    <dbReference type="NCBI Taxonomy" id="1182444"/>
    <lineage>
        <taxon>Bacteria</taxon>
        <taxon>Pseudomonadati</taxon>
        <taxon>Bacteroidota</taxon>
        <taxon>Cytophagia</taxon>
        <taxon>Cytophagales</taxon>
        <taxon>Persicobacteraceae</taxon>
        <taxon>Fulvitalea</taxon>
    </lineage>
</organism>
<keyword evidence="4" id="KW-1185">Reference proteome</keyword>
<dbReference type="InterPro" id="IPR000421">
    <property type="entry name" value="FA58C"/>
</dbReference>
<sequence>MKRIYQNIYKFVLFGATGIFLACAEDTLDLKAPSPEIYDTKPLHLINDVSQYWNPQLFGEGNNFFSFLDTANAQFMTLSYPKLSKIDATGRNVLNVYLNTENNESYTPEDIAYLTKFSEKRSLCFFAMGDGAELANPNDLVAGFGFAFEAGPVGDITTMKEGHTVKASNKGSFLRLDTPEEWTILAKSGETPVIAVKGIGNTLVLASGIDIFSGFDAGNVAFFKEIMKDATTKSPAFFSSEYISVLDYGFAQREGHVTYKANTYFQSKVLDVKQVYETVLEDVKQYLDRDDGSRDWTLRLMGGNGILTKNAGEYYLGIGASDFAGNTEKLSVELGKCAYHWVNDFKVEPFDQDALALYTIVKILEEKGVADAREKYIRPLVDFAKGHTDFQAYDPLTMSSEQLGMYPRELGLGKMLATLEQIEETHGADAVTNFVEHRKTELPNGLDQDPNNNVWALGTMTEDVDAAFELFVGNGYGVDFNKRTIPGTYEGERIPASELTVISSPPAREGKPDYIVDGDVNSKFHTNWDNSTPPMPHDIVVDMGEQKEVAYFVYHTRQDQNDQITKCYLYVSDDPDNWGDPVAEYRHEGEANKDPVTGETNKGPKSIYAYTFKKGRYVKLAIHEFKRGKNETKYSSVNELEIYSYKGPLAEK</sequence>
<name>A0AAU9CQ46_9BACT</name>
<dbReference type="RefSeq" id="WP_338395000.1">
    <property type="nucleotide sequence ID" value="NZ_AP025315.1"/>
</dbReference>
<dbReference type="SUPFAM" id="SSF49785">
    <property type="entry name" value="Galactose-binding domain-like"/>
    <property type="match status" value="1"/>
</dbReference>
<dbReference type="Proteomes" id="UP001348817">
    <property type="component" value="Plasmid pFA1"/>
</dbReference>
<geneLocation type="plasmid" evidence="3 4">
    <name>pFA1</name>
</geneLocation>
<proteinExistence type="predicted"/>
<evidence type="ECO:0000313" key="3">
    <source>
        <dbReference type="EMBL" id="BDD11510.1"/>
    </source>
</evidence>
<dbReference type="Gene3D" id="2.60.120.260">
    <property type="entry name" value="Galactose-binding domain-like"/>
    <property type="match status" value="1"/>
</dbReference>
<reference evidence="3 4" key="1">
    <citation type="submission" date="2021-12" db="EMBL/GenBank/DDBJ databases">
        <title>Genome sequencing of bacteria with rrn-lacking chromosome and rrn-plasmid.</title>
        <authorList>
            <person name="Anda M."/>
            <person name="Iwasaki W."/>
        </authorList>
    </citation>
    <scope>NUCLEOTIDE SEQUENCE [LARGE SCALE GENOMIC DNA]</scope>
    <source>
        <strain evidence="3 4">DSM 100852</strain>
        <plasmid evidence="3 4">pFA1</plasmid>
    </source>
</reference>
<dbReference type="EMBL" id="AP025315">
    <property type="protein sequence ID" value="BDD11510.1"/>
    <property type="molecule type" value="Genomic_DNA"/>
</dbReference>
<evidence type="ECO:0000313" key="4">
    <source>
        <dbReference type="Proteomes" id="UP001348817"/>
    </source>
</evidence>
<dbReference type="AlphaFoldDB" id="A0AAU9CQ46"/>
<keyword evidence="1" id="KW-0732">Signal</keyword>
<feature type="domain" description="F5/8 type C" evidence="2">
    <location>
        <begin position="482"/>
        <end position="645"/>
    </location>
</feature>
<dbReference type="KEGG" id="fax:FUAX_39420"/>
<dbReference type="Pfam" id="PF00754">
    <property type="entry name" value="F5_F8_type_C"/>
    <property type="match status" value="1"/>
</dbReference>
<gene>
    <name evidence="3" type="ORF">FUAX_39420</name>
</gene>
<accession>A0AAU9CQ46</accession>
<dbReference type="PROSITE" id="PS50022">
    <property type="entry name" value="FA58C_3"/>
    <property type="match status" value="1"/>
</dbReference>
<protein>
    <recommendedName>
        <fullName evidence="2">F5/8 type C domain-containing protein</fullName>
    </recommendedName>
</protein>
<evidence type="ECO:0000256" key="1">
    <source>
        <dbReference type="SAM" id="SignalP"/>
    </source>
</evidence>
<feature type="signal peptide" evidence="1">
    <location>
        <begin position="1"/>
        <end position="24"/>
    </location>
</feature>
<dbReference type="InterPro" id="IPR008979">
    <property type="entry name" value="Galactose-bd-like_sf"/>
</dbReference>